<sequence length="98" mass="11307">MPLQGEPPPATLLPQDDRDRLLPHLRHAINGFVDEPRSSVQEIDALYEELTGRLTDLFGERRRALRAAWHDDAAQPQTEELRLVLRDYRDAIERLLAV</sequence>
<proteinExistence type="predicted"/>
<dbReference type="EMBL" id="LGUT01002580">
    <property type="protein sequence ID" value="KOG86862.1"/>
    <property type="molecule type" value="Genomic_DNA"/>
</dbReference>
<evidence type="ECO:0000313" key="1">
    <source>
        <dbReference type="EMBL" id="KOG86862.1"/>
    </source>
</evidence>
<gene>
    <name evidence="1" type="ORF">ADK38_28655</name>
</gene>
<organism evidence="1 2">
    <name type="scientific">Streptomyces varsoviensis</name>
    <dbReference type="NCBI Taxonomy" id="67373"/>
    <lineage>
        <taxon>Bacteria</taxon>
        <taxon>Bacillati</taxon>
        <taxon>Actinomycetota</taxon>
        <taxon>Actinomycetes</taxon>
        <taxon>Kitasatosporales</taxon>
        <taxon>Streptomycetaceae</taxon>
        <taxon>Streptomyces</taxon>
    </lineage>
</organism>
<accession>A0ABR5J0B2</accession>
<protein>
    <submittedName>
        <fullName evidence="1">Uncharacterized protein</fullName>
    </submittedName>
</protein>
<name>A0ABR5J0B2_9ACTN</name>
<evidence type="ECO:0000313" key="2">
    <source>
        <dbReference type="Proteomes" id="UP000037020"/>
    </source>
</evidence>
<reference evidence="1 2" key="1">
    <citation type="submission" date="2015-07" db="EMBL/GenBank/DDBJ databases">
        <authorList>
            <person name="Ju K.-S."/>
            <person name="Doroghazi J.R."/>
            <person name="Metcalf W.W."/>
        </authorList>
    </citation>
    <scope>NUCLEOTIDE SEQUENCE [LARGE SCALE GENOMIC DNA]</scope>
    <source>
        <strain evidence="1 2">NRRL B-3589</strain>
    </source>
</reference>
<dbReference type="Proteomes" id="UP000037020">
    <property type="component" value="Unassembled WGS sequence"/>
</dbReference>
<comment type="caution">
    <text evidence="1">The sequence shown here is derived from an EMBL/GenBank/DDBJ whole genome shotgun (WGS) entry which is preliminary data.</text>
</comment>
<keyword evidence="2" id="KW-1185">Reference proteome</keyword>